<dbReference type="GO" id="GO:0005506">
    <property type="term" value="F:iron ion binding"/>
    <property type="evidence" value="ECO:0007669"/>
    <property type="project" value="InterPro"/>
</dbReference>
<dbReference type="Pfam" id="PF00067">
    <property type="entry name" value="p450"/>
    <property type="match status" value="1"/>
</dbReference>
<protein>
    <recommendedName>
        <fullName evidence="5">Cytochrome P450</fullName>
    </recommendedName>
</protein>
<dbReference type="OrthoDB" id="3934656at2759"/>
<organism evidence="3 4">
    <name type="scientific">Populus tomentosa</name>
    <name type="common">Chinese white poplar</name>
    <dbReference type="NCBI Taxonomy" id="118781"/>
    <lineage>
        <taxon>Eukaryota</taxon>
        <taxon>Viridiplantae</taxon>
        <taxon>Streptophyta</taxon>
        <taxon>Embryophyta</taxon>
        <taxon>Tracheophyta</taxon>
        <taxon>Spermatophyta</taxon>
        <taxon>Magnoliopsida</taxon>
        <taxon>eudicotyledons</taxon>
        <taxon>Gunneridae</taxon>
        <taxon>Pentapetalae</taxon>
        <taxon>rosids</taxon>
        <taxon>fabids</taxon>
        <taxon>Malpighiales</taxon>
        <taxon>Salicaceae</taxon>
        <taxon>Saliceae</taxon>
        <taxon>Populus</taxon>
    </lineage>
</organism>
<feature type="transmembrane region" description="Helical" evidence="2">
    <location>
        <begin position="158"/>
        <end position="181"/>
    </location>
</feature>
<accession>A0A8X8AQS6</accession>
<gene>
    <name evidence="3" type="ORF">POTOM_000198</name>
</gene>
<evidence type="ECO:0000313" key="4">
    <source>
        <dbReference type="Proteomes" id="UP000886885"/>
    </source>
</evidence>
<reference evidence="3" key="1">
    <citation type="journal article" date="2020" name="bioRxiv">
        <title>Hybrid origin of Populus tomentosa Carr. identified through genome sequencing and phylogenomic analysis.</title>
        <authorList>
            <person name="An X."/>
            <person name="Gao K."/>
            <person name="Chen Z."/>
            <person name="Li J."/>
            <person name="Yang X."/>
            <person name="Yang X."/>
            <person name="Zhou J."/>
            <person name="Guo T."/>
            <person name="Zhao T."/>
            <person name="Huang S."/>
            <person name="Miao D."/>
            <person name="Khan W.U."/>
            <person name="Rao P."/>
            <person name="Ye M."/>
            <person name="Lei B."/>
            <person name="Liao W."/>
            <person name="Wang J."/>
            <person name="Ji L."/>
            <person name="Li Y."/>
            <person name="Guo B."/>
            <person name="Mustafa N.S."/>
            <person name="Li S."/>
            <person name="Yun Q."/>
            <person name="Keller S.R."/>
            <person name="Mao J."/>
            <person name="Zhang R."/>
            <person name="Strauss S.H."/>
        </authorList>
    </citation>
    <scope>NUCLEOTIDE SEQUENCE</scope>
    <source>
        <strain evidence="3">GM15</strain>
        <tissue evidence="3">Leaf</tissue>
    </source>
</reference>
<dbReference type="GO" id="GO:0020037">
    <property type="term" value="F:heme binding"/>
    <property type="evidence" value="ECO:0007669"/>
    <property type="project" value="InterPro"/>
</dbReference>
<dbReference type="AlphaFoldDB" id="A0A8X8AQS6"/>
<dbReference type="InterPro" id="IPR001128">
    <property type="entry name" value="Cyt_P450"/>
</dbReference>
<proteinExistence type="inferred from homology"/>
<keyword evidence="2" id="KW-0472">Membrane</keyword>
<comment type="similarity">
    <text evidence="1">Belongs to the cytochrome P450 family.</text>
</comment>
<dbReference type="PANTHER" id="PTHR47950">
    <property type="entry name" value="CYTOCHROME P450, FAMILY 76, SUBFAMILY C, POLYPEPTIDE 5-RELATED"/>
    <property type="match status" value="1"/>
</dbReference>
<keyword evidence="4" id="KW-1185">Reference proteome</keyword>
<evidence type="ECO:0000313" key="3">
    <source>
        <dbReference type="EMBL" id="KAG6791087.1"/>
    </source>
</evidence>
<dbReference type="GO" id="GO:0004497">
    <property type="term" value="F:monooxygenase activity"/>
    <property type="evidence" value="ECO:0007669"/>
    <property type="project" value="InterPro"/>
</dbReference>
<comment type="caution">
    <text evidence="3">The sequence shown here is derived from an EMBL/GenBank/DDBJ whole genome shotgun (WGS) entry which is preliminary data.</text>
</comment>
<keyword evidence="2" id="KW-1133">Transmembrane helix</keyword>
<dbReference type="GO" id="GO:0016705">
    <property type="term" value="F:oxidoreductase activity, acting on paired donors, with incorporation or reduction of molecular oxygen"/>
    <property type="evidence" value="ECO:0007669"/>
    <property type="project" value="InterPro"/>
</dbReference>
<evidence type="ECO:0008006" key="5">
    <source>
        <dbReference type="Google" id="ProtNLM"/>
    </source>
</evidence>
<evidence type="ECO:0000256" key="1">
    <source>
        <dbReference type="ARBA" id="ARBA00010617"/>
    </source>
</evidence>
<name>A0A8X8AQS6_POPTO</name>
<sequence>MDCCEAAGLICGWMSVDGGCGGGGEGKVETVGELVSTVVVEDGGNPMEGTAEQSDGNYAMESFREETLLPSSLTSPKIRKVEALRSLDYKGLRTPPNARASIVCQKRGCPPPFLPLVSVYAFMATCVAPTFLLGIATLNNGDHSQTILQAIRQNMATIVTDISSNTLFTILFLLPLIYLIAKQLKTLYSSRFAPLPPGPYSWPILGNALQIGNSPHITLANLAKTYGPLFSLRLGSQLVIVAATQEAASEILKTQDRFLSGRFVPDVIPAKWLKLENLSLGWIGEVNNEFKFLRTVCQSKLFSNKALLSQSCLREKKAADTVRFIRTMEGKVLKIKEVAFAAVFSMLTNILISSDLISMEQESMEGEMTEIIRNIFEVGAAPNISDLFPILAPFDLQNLRKKSKELYLRFSTMFEAIIEERRERKMSSDNASSKEDFLDTLISNGSSNEHINVLLLELLVAGSDTSTSAIEWAMAELLRNPQCMNKAQAELASEINQDLIQESDLPRLNPSLTGEIIGYVDMFCLIACNMNLQKKSEELYMRRRATFVAILEEWREGKVSDDDASRQEDFVDTEISNDSTDENITLLLQPELLRAGTDASKSAIEWS</sequence>
<dbReference type="PANTHER" id="PTHR47950:SF6">
    <property type="entry name" value="CYTOCHROME P450"/>
    <property type="match status" value="1"/>
</dbReference>
<evidence type="ECO:0000256" key="2">
    <source>
        <dbReference type="SAM" id="Phobius"/>
    </source>
</evidence>
<feature type="transmembrane region" description="Helical" evidence="2">
    <location>
        <begin position="113"/>
        <end position="138"/>
    </location>
</feature>
<keyword evidence="2" id="KW-0812">Transmembrane</keyword>
<dbReference type="Proteomes" id="UP000886885">
    <property type="component" value="Chromosome 1A"/>
</dbReference>
<dbReference type="EMBL" id="JAAWWB010000001">
    <property type="protein sequence ID" value="KAG6791087.1"/>
    <property type="molecule type" value="Genomic_DNA"/>
</dbReference>